<reference evidence="1 2" key="1">
    <citation type="journal article" date="2020" name="Nat. Food">
        <title>A phased Vanilla planifolia genome enables genetic improvement of flavour and production.</title>
        <authorList>
            <person name="Hasing T."/>
            <person name="Tang H."/>
            <person name="Brym M."/>
            <person name="Khazi F."/>
            <person name="Huang T."/>
            <person name="Chambers A.H."/>
        </authorList>
    </citation>
    <scope>NUCLEOTIDE SEQUENCE [LARGE SCALE GENOMIC DNA]</scope>
    <source>
        <tissue evidence="1">Leaf</tissue>
    </source>
</reference>
<organism evidence="1 2">
    <name type="scientific">Vanilla planifolia</name>
    <name type="common">Vanilla</name>
    <dbReference type="NCBI Taxonomy" id="51239"/>
    <lineage>
        <taxon>Eukaryota</taxon>
        <taxon>Viridiplantae</taxon>
        <taxon>Streptophyta</taxon>
        <taxon>Embryophyta</taxon>
        <taxon>Tracheophyta</taxon>
        <taxon>Spermatophyta</taxon>
        <taxon>Magnoliopsida</taxon>
        <taxon>Liliopsida</taxon>
        <taxon>Asparagales</taxon>
        <taxon>Orchidaceae</taxon>
        <taxon>Vanilloideae</taxon>
        <taxon>Vanilleae</taxon>
        <taxon>Vanilla</taxon>
    </lineage>
</organism>
<dbReference type="PANTHER" id="PTHR36336:SF1">
    <property type="entry name" value="OS09G0560400 PROTEIN"/>
    <property type="match status" value="1"/>
</dbReference>
<accession>A0A835VJP3</accession>
<name>A0A835VJP3_VANPL</name>
<dbReference type="AlphaFoldDB" id="A0A835VJP3"/>
<protein>
    <submittedName>
        <fullName evidence="1">Uncharacterized protein</fullName>
    </submittedName>
</protein>
<dbReference type="EMBL" id="JADCNL010000001">
    <property type="protein sequence ID" value="KAG0499508.1"/>
    <property type="molecule type" value="Genomic_DNA"/>
</dbReference>
<keyword evidence="2" id="KW-1185">Reference proteome</keyword>
<evidence type="ECO:0000313" key="2">
    <source>
        <dbReference type="Proteomes" id="UP000636800"/>
    </source>
</evidence>
<gene>
    <name evidence="1" type="ORF">HPP92_004199</name>
</gene>
<dbReference type="Proteomes" id="UP000636800">
    <property type="component" value="Chromosome 1"/>
</dbReference>
<proteinExistence type="predicted"/>
<evidence type="ECO:0000313" key="1">
    <source>
        <dbReference type="EMBL" id="KAG0499508.1"/>
    </source>
</evidence>
<dbReference type="OrthoDB" id="449280at2759"/>
<sequence length="93" mass="10435">MEELSCVAKLRKLTGTSTAESGKRNYITYRSCVPADGEEKLSVLGFEINQQRRRLFQAERTPSPDGDILPLFVIPGRRGKSLFLAFPNSLMTE</sequence>
<dbReference type="PANTHER" id="PTHR36336">
    <property type="entry name" value="OS09G0560400 PROTEIN"/>
    <property type="match status" value="1"/>
</dbReference>
<comment type="caution">
    <text evidence="1">The sequence shown here is derived from an EMBL/GenBank/DDBJ whole genome shotgun (WGS) entry which is preliminary data.</text>
</comment>